<dbReference type="SUPFAM" id="SSF48264">
    <property type="entry name" value="Cytochrome P450"/>
    <property type="match status" value="1"/>
</dbReference>
<dbReference type="GO" id="GO:0016705">
    <property type="term" value="F:oxidoreductase activity, acting on paired donors, with incorporation or reduction of molecular oxygen"/>
    <property type="evidence" value="ECO:0007669"/>
    <property type="project" value="InterPro"/>
</dbReference>
<dbReference type="InterPro" id="IPR036396">
    <property type="entry name" value="Cyt_P450_sf"/>
</dbReference>
<dbReference type="EMBL" id="PYWC01000017">
    <property type="protein sequence ID" value="PWW78034.1"/>
    <property type="molecule type" value="Genomic_DNA"/>
</dbReference>
<comment type="caution">
    <text evidence="3">The sequence shown here is derived from an EMBL/GenBank/DDBJ whole genome shotgun (WGS) entry which is preliminary data.</text>
</comment>
<dbReference type="GO" id="GO:0020037">
    <property type="term" value="F:heme binding"/>
    <property type="evidence" value="ECO:0007669"/>
    <property type="project" value="InterPro"/>
</dbReference>
<dbReference type="AlphaFoldDB" id="A0A317SUN3"/>
<dbReference type="InterPro" id="IPR050121">
    <property type="entry name" value="Cytochrome_P450_monoxygenase"/>
</dbReference>
<dbReference type="GO" id="GO:0005506">
    <property type="term" value="F:iron ion binding"/>
    <property type="evidence" value="ECO:0007669"/>
    <property type="project" value="InterPro"/>
</dbReference>
<gene>
    <name evidence="3" type="ORF">C7212DRAFT_316251</name>
</gene>
<accession>A0A317SUN3</accession>
<dbReference type="Proteomes" id="UP000246991">
    <property type="component" value="Unassembled WGS sequence"/>
</dbReference>
<dbReference type="GO" id="GO:0004497">
    <property type="term" value="F:monooxygenase activity"/>
    <property type="evidence" value="ECO:0007669"/>
    <property type="project" value="InterPro"/>
</dbReference>
<dbReference type="PANTHER" id="PTHR24305:SF166">
    <property type="entry name" value="CYTOCHROME P450 12A4, MITOCHONDRIAL-RELATED"/>
    <property type="match status" value="1"/>
</dbReference>
<dbReference type="Pfam" id="PF00067">
    <property type="entry name" value="p450"/>
    <property type="match status" value="1"/>
</dbReference>
<organism evidence="3 4">
    <name type="scientific">Tuber magnatum</name>
    <name type="common">white Piedmont truffle</name>
    <dbReference type="NCBI Taxonomy" id="42249"/>
    <lineage>
        <taxon>Eukaryota</taxon>
        <taxon>Fungi</taxon>
        <taxon>Dikarya</taxon>
        <taxon>Ascomycota</taxon>
        <taxon>Pezizomycotina</taxon>
        <taxon>Pezizomycetes</taxon>
        <taxon>Pezizales</taxon>
        <taxon>Tuberaceae</taxon>
        <taxon>Tuber</taxon>
    </lineage>
</organism>
<dbReference type="InterPro" id="IPR001128">
    <property type="entry name" value="Cyt_P450"/>
</dbReference>
<evidence type="ECO:0000256" key="1">
    <source>
        <dbReference type="ARBA" id="ARBA00010617"/>
    </source>
</evidence>
<name>A0A317SUN3_9PEZI</name>
<proteinExistence type="inferred from homology"/>
<sequence>MMKVFARQLRVFTITNTENAASVGELLLGENGGVDVSHEAKSGEGLNLPDKYPQSEGGDGTDMSDGQPNVRATSLLATASDTTDRVSIPLLKNILGNSQVCRNLVEGMNSATSSSFFIPATPSTRPKESLSYLHACIKETLRHSIPSSINARVVPNGGYEICGRYIPGGTRIFLSPWAASCDKGVYGEDADDFNPERWIRASKARAREFERRSVVWGYGDFMGAERGIVLAGVYKANLLFFREFEAEIICPQARRGLWSSGLGVRIKRRGPC</sequence>
<comment type="similarity">
    <text evidence="1">Belongs to the cytochrome P450 family.</text>
</comment>
<dbReference type="PANTHER" id="PTHR24305">
    <property type="entry name" value="CYTOCHROME P450"/>
    <property type="match status" value="1"/>
</dbReference>
<evidence type="ECO:0000313" key="3">
    <source>
        <dbReference type="EMBL" id="PWW78034.1"/>
    </source>
</evidence>
<evidence type="ECO:0000313" key="4">
    <source>
        <dbReference type="Proteomes" id="UP000246991"/>
    </source>
</evidence>
<reference evidence="3 4" key="1">
    <citation type="submission" date="2018-03" db="EMBL/GenBank/DDBJ databases">
        <title>Genomes of Pezizomycetes fungi and the evolution of truffles.</title>
        <authorList>
            <person name="Murat C."/>
            <person name="Payen T."/>
            <person name="Noel B."/>
            <person name="Kuo A."/>
            <person name="Martin F.M."/>
        </authorList>
    </citation>
    <scope>NUCLEOTIDE SEQUENCE [LARGE SCALE GENOMIC DNA]</scope>
    <source>
        <strain evidence="3">091103-1</strain>
    </source>
</reference>
<evidence type="ECO:0000256" key="2">
    <source>
        <dbReference type="SAM" id="MobiDB-lite"/>
    </source>
</evidence>
<keyword evidence="4" id="KW-1185">Reference proteome</keyword>
<feature type="region of interest" description="Disordered" evidence="2">
    <location>
        <begin position="38"/>
        <end position="69"/>
    </location>
</feature>
<dbReference type="OrthoDB" id="3934656at2759"/>
<dbReference type="STRING" id="42249.A0A317SUN3"/>
<protein>
    <submittedName>
        <fullName evidence="3">Cytochrome P450</fullName>
    </submittedName>
</protein>
<dbReference type="Gene3D" id="1.10.630.10">
    <property type="entry name" value="Cytochrome P450"/>
    <property type="match status" value="1"/>
</dbReference>